<gene>
    <name evidence="10" type="ORF">BJ508DRAFT_323311</name>
</gene>
<protein>
    <recommendedName>
        <fullName evidence="6">RNA polymerase II subunit A C-terminal domain phosphatase</fullName>
        <ecNumber evidence="6">3.1.3.16</ecNumber>
    </recommendedName>
</protein>
<keyword evidence="2 6" id="KW-0378">Hydrolase</keyword>
<dbReference type="InterPro" id="IPR004274">
    <property type="entry name" value="FCP1_dom"/>
</dbReference>
<dbReference type="PANTHER" id="PTHR23081">
    <property type="entry name" value="RNA POLYMERASE II CTD PHOSPHATASE"/>
    <property type="match status" value="1"/>
</dbReference>
<dbReference type="InterPro" id="IPR011947">
    <property type="entry name" value="FCP1_euk"/>
</dbReference>
<evidence type="ECO:0000313" key="11">
    <source>
        <dbReference type="Proteomes" id="UP000275078"/>
    </source>
</evidence>
<dbReference type="EC" id="3.1.3.16" evidence="6"/>
<name>A0A3N4IKT8_ASCIM</name>
<dbReference type="NCBIfam" id="TIGR02250">
    <property type="entry name" value="FCP1_euk"/>
    <property type="match status" value="1"/>
</dbReference>
<feature type="domain" description="BRCT" evidence="8">
    <location>
        <begin position="529"/>
        <end position="623"/>
    </location>
</feature>
<feature type="region of interest" description="Disordered" evidence="7">
    <location>
        <begin position="708"/>
        <end position="865"/>
    </location>
</feature>
<evidence type="ECO:0000256" key="2">
    <source>
        <dbReference type="ARBA" id="ARBA00022801"/>
    </source>
</evidence>
<feature type="compositionally biased region" description="Polar residues" evidence="7">
    <location>
        <begin position="634"/>
        <end position="649"/>
    </location>
</feature>
<evidence type="ECO:0000259" key="9">
    <source>
        <dbReference type="PROSITE" id="PS50969"/>
    </source>
</evidence>
<dbReference type="Pfam" id="PF00533">
    <property type="entry name" value="BRCT"/>
    <property type="match status" value="1"/>
</dbReference>
<dbReference type="SUPFAM" id="SSF56784">
    <property type="entry name" value="HAD-like"/>
    <property type="match status" value="1"/>
</dbReference>
<dbReference type="GO" id="GO:0005634">
    <property type="term" value="C:nucleus"/>
    <property type="evidence" value="ECO:0007669"/>
    <property type="project" value="UniProtKB-SubCell"/>
</dbReference>
<dbReference type="CDD" id="cd17729">
    <property type="entry name" value="BRCT_CTDP1"/>
    <property type="match status" value="1"/>
</dbReference>
<dbReference type="InterPro" id="IPR039189">
    <property type="entry name" value="Fcp1"/>
</dbReference>
<comment type="subcellular location">
    <subcellularLocation>
        <location evidence="1 6">Nucleus</location>
    </subcellularLocation>
</comment>
<keyword evidence="11" id="KW-1185">Reference proteome</keyword>
<feature type="compositionally biased region" description="Polar residues" evidence="7">
    <location>
        <begin position="798"/>
        <end position="807"/>
    </location>
</feature>
<evidence type="ECO:0000259" key="8">
    <source>
        <dbReference type="PROSITE" id="PS50172"/>
    </source>
</evidence>
<feature type="compositionally biased region" description="Low complexity" evidence="7">
    <location>
        <begin position="717"/>
        <end position="726"/>
    </location>
</feature>
<comment type="catalytic activity">
    <reaction evidence="5 6">
        <text>O-phospho-L-threonyl-[protein] + H2O = L-threonyl-[protein] + phosphate</text>
        <dbReference type="Rhea" id="RHEA:47004"/>
        <dbReference type="Rhea" id="RHEA-COMP:11060"/>
        <dbReference type="Rhea" id="RHEA-COMP:11605"/>
        <dbReference type="ChEBI" id="CHEBI:15377"/>
        <dbReference type="ChEBI" id="CHEBI:30013"/>
        <dbReference type="ChEBI" id="CHEBI:43474"/>
        <dbReference type="ChEBI" id="CHEBI:61977"/>
        <dbReference type="EC" id="3.1.3.16"/>
    </reaction>
</comment>
<reference evidence="10 11" key="1">
    <citation type="journal article" date="2018" name="Nat. Ecol. Evol.">
        <title>Pezizomycetes genomes reveal the molecular basis of ectomycorrhizal truffle lifestyle.</title>
        <authorList>
            <person name="Murat C."/>
            <person name="Payen T."/>
            <person name="Noel B."/>
            <person name="Kuo A."/>
            <person name="Morin E."/>
            <person name="Chen J."/>
            <person name="Kohler A."/>
            <person name="Krizsan K."/>
            <person name="Balestrini R."/>
            <person name="Da Silva C."/>
            <person name="Montanini B."/>
            <person name="Hainaut M."/>
            <person name="Levati E."/>
            <person name="Barry K.W."/>
            <person name="Belfiori B."/>
            <person name="Cichocki N."/>
            <person name="Clum A."/>
            <person name="Dockter R.B."/>
            <person name="Fauchery L."/>
            <person name="Guy J."/>
            <person name="Iotti M."/>
            <person name="Le Tacon F."/>
            <person name="Lindquist E.A."/>
            <person name="Lipzen A."/>
            <person name="Malagnac F."/>
            <person name="Mello A."/>
            <person name="Molinier V."/>
            <person name="Miyauchi S."/>
            <person name="Poulain J."/>
            <person name="Riccioni C."/>
            <person name="Rubini A."/>
            <person name="Sitrit Y."/>
            <person name="Splivallo R."/>
            <person name="Traeger S."/>
            <person name="Wang M."/>
            <person name="Zifcakova L."/>
            <person name="Wipf D."/>
            <person name="Zambonelli A."/>
            <person name="Paolocci F."/>
            <person name="Nowrousian M."/>
            <person name="Ottonello S."/>
            <person name="Baldrian P."/>
            <person name="Spatafora J.W."/>
            <person name="Henrissat B."/>
            <person name="Nagy L.G."/>
            <person name="Aury J.M."/>
            <person name="Wincker P."/>
            <person name="Grigoriev I.V."/>
            <person name="Bonfante P."/>
            <person name="Martin F.M."/>
        </authorList>
    </citation>
    <scope>NUCLEOTIDE SEQUENCE [LARGE SCALE GENOMIC DNA]</scope>
    <source>
        <strain evidence="10 11">RN42</strain>
    </source>
</reference>
<dbReference type="STRING" id="1160509.A0A3N4IKT8"/>
<accession>A0A3N4IKT8</accession>
<feature type="compositionally biased region" description="Basic and acidic residues" evidence="7">
    <location>
        <begin position="823"/>
        <end position="832"/>
    </location>
</feature>
<feature type="domain" description="FCP1 homology" evidence="9">
    <location>
        <begin position="155"/>
        <end position="332"/>
    </location>
</feature>
<evidence type="ECO:0000256" key="5">
    <source>
        <dbReference type="ARBA" id="ARBA00048336"/>
    </source>
</evidence>
<sequence length="865" mass="96351">MLVKLPESLHYPITITRCLVLPGEPVERLQTVLHYEYSTEVKEDTDTGEEISVMKTFPAQFESPVEGKLTRWYIRVGSIIPSSNIELFEVEEPCSHSVHYGGLCAECGKDMTERDYTSFSYADRATINMSHDNSGLTVSPEEAARLEMEAKTRLLNGKKLSLVVDLDQTIIHATVDPTVGEWKADPSNPNHEYVKDVQAFQLNDEIAGGRGCWYYVKMRPGLREFLEKVSELYECHIYTMGTRAYALNVAKIVDPDGKIFSNRLLSRDESGSLTTKNLKRLFPVDQKMVVIIDDREDVWKYSHNLIKVRPYSFFVGIGDINAAFLPKKTAELPATTVVTKKDLSLGAAGTPLVGAEVDIELPDVEDDDEDLENLASNSNLSTLEQLVTMSAGDNRMLLEEQTDKLSEVLRAQQESRPLAKQQQLLDEQDGLTGDEAPGDGESSSGSESPGKHERHHLLHDDDRELYALEKNLRAVHRQFFKTYDEKLKSIAQKDHLLKDSRQKRRNNNESFEKLQLKAVPDVAHIMPKMKRKTLEGCTFVFSGVIPLGQDVMKSDVAFWCGRFGAKVCEEVNDKVTHLIAARPRTAKVRQAAAHHPHIKIVAPQWFYDSVSHWERVPEDDYLIQIHPEDRAQGASLTAPYNPTASFATTSDDRLSEEDSDSGNSSDIEDDIDDEDLSNLRNLENSDEPQLGNIDWITTDAELQEFLAEEGDTDDSDGGVSDSSMDSNDSRASKKRSLLLREGDSKKRARGEDGDKTASDSEAISDSESDAGDKPVAGWRRQKRQKLASSNLRVVETVTEANGETASVESKETLATKETVTAETSKDEEKDKAAAGSVDGDDGGDSDFDLEQELMAGLDNDDEEDG</sequence>
<evidence type="ECO:0000313" key="10">
    <source>
        <dbReference type="EMBL" id="RPA84750.1"/>
    </source>
</evidence>
<evidence type="ECO:0000256" key="3">
    <source>
        <dbReference type="ARBA" id="ARBA00023242"/>
    </source>
</evidence>
<dbReference type="SMART" id="SM00577">
    <property type="entry name" value="CPDc"/>
    <property type="match status" value="1"/>
</dbReference>
<feature type="compositionally biased region" description="Acidic residues" evidence="7">
    <location>
        <begin position="838"/>
        <end position="851"/>
    </location>
</feature>
<feature type="compositionally biased region" description="Low complexity" evidence="7">
    <location>
        <begin position="433"/>
        <end position="448"/>
    </location>
</feature>
<dbReference type="InterPro" id="IPR023214">
    <property type="entry name" value="HAD_sf"/>
</dbReference>
<feature type="region of interest" description="Disordered" evidence="7">
    <location>
        <begin position="429"/>
        <end position="459"/>
    </location>
</feature>
<feature type="compositionally biased region" description="Acidic residues" evidence="7">
    <location>
        <begin position="654"/>
        <end position="672"/>
    </location>
</feature>
<dbReference type="InterPro" id="IPR036412">
    <property type="entry name" value="HAD-like_sf"/>
</dbReference>
<dbReference type="OrthoDB" id="10249888at2759"/>
<dbReference type="InterPro" id="IPR001357">
    <property type="entry name" value="BRCT_dom"/>
</dbReference>
<keyword evidence="3 6" id="KW-0539">Nucleus</keyword>
<dbReference type="PROSITE" id="PS50172">
    <property type="entry name" value="BRCT"/>
    <property type="match status" value="1"/>
</dbReference>
<evidence type="ECO:0000256" key="4">
    <source>
        <dbReference type="ARBA" id="ARBA00047761"/>
    </source>
</evidence>
<dbReference type="Gene3D" id="3.40.50.1000">
    <property type="entry name" value="HAD superfamily/HAD-like"/>
    <property type="match status" value="1"/>
</dbReference>
<feature type="region of interest" description="Disordered" evidence="7">
    <location>
        <begin position="634"/>
        <end position="672"/>
    </location>
</feature>
<evidence type="ECO:0000256" key="7">
    <source>
        <dbReference type="SAM" id="MobiDB-lite"/>
    </source>
</evidence>
<dbReference type="PANTHER" id="PTHR23081:SF36">
    <property type="entry name" value="RNA POLYMERASE II SUBUNIT A C-TERMINAL DOMAIN PHOSPHATASE"/>
    <property type="match status" value="1"/>
</dbReference>
<dbReference type="Gene3D" id="1.10.287.10">
    <property type="entry name" value="S15/NS1, RNA-binding"/>
    <property type="match status" value="1"/>
</dbReference>
<organism evidence="10 11">
    <name type="scientific">Ascobolus immersus RN42</name>
    <dbReference type="NCBI Taxonomy" id="1160509"/>
    <lineage>
        <taxon>Eukaryota</taxon>
        <taxon>Fungi</taxon>
        <taxon>Dikarya</taxon>
        <taxon>Ascomycota</taxon>
        <taxon>Pezizomycotina</taxon>
        <taxon>Pezizomycetes</taxon>
        <taxon>Pezizales</taxon>
        <taxon>Ascobolaceae</taxon>
        <taxon>Ascobolus</taxon>
    </lineage>
</organism>
<dbReference type="Pfam" id="PF03031">
    <property type="entry name" value="NIF"/>
    <property type="match status" value="1"/>
</dbReference>
<dbReference type="InterPro" id="IPR036420">
    <property type="entry name" value="BRCT_dom_sf"/>
</dbReference>
<dbReference type="SUPFAM" id="SSF52113">
    <property type="entry name" value="BRCT domain"/>
    <property type="match status" value="1"/>
</dbReference>
<dbReference type="SMART" id="SM00292">
    <property type="entry name" value="BRCT"/>
    <property type="match status" value="1"/>
</dbReference>
<evidence type="ECO:0000256" key="1">
    <source>
        <dbReference type="ARBA" id="ARBA00004123"/>
    </source>
</evidence>
<dbReference type="GO" id="GO:0008420">
    <property type="term" value="F:RNA polymerase II CTD heptapeptide repeat phosphatase activity"/>
    <property type="evidence" value="ECO:0007669"/>
    <property type="project" value="UniProtKB-UniRule"/>
</dbReference>
<dbReference type="Proteomes" id="UP000275078">
    <property type="component" value="Unassembled WGS sequence"/>
</dbReference>
<comment type="function">
    <text evidence="6">This promotes the activity of RNA polymerase II.</text>
</comment>
<feature type="compositionally biased region" description="Basic and acidic residues" evidence="7">
    <location>
        <begin position="738"/>
        <end position="758"/>
    </location>
</feature>
<evidence type="ECO:0000256" key="6">
    <source>
        <dbReference type="RuleBase" id="RU366066"/>
    </source>
</evidence>
<dbReference type="PROSITE" id="PS50969">
    <property type="entry name" value="FCP1"/>
    <property type="match status" value="1"/>
</dbReference>
<dbReference type="Gene3D" id="3.40.50.10190">
    <property type="entry name" value="BRCT domain"/>
    <property type="match status" value="1"/>
</dbReference>
<dbReference type="CDD" id="cd07521">
    <property type="entry name" value="HAD_FCP1-like"/>
    <property type="match status" value="1"/>
</dbReference>
<dbReference type="EMBL" id="ML119657">
    <property type="protein sequence ID" value="RPA84750.1"/>
    <property type="molecule type" value="Genomic_DNA"/>
</dbReference>
<comment type="catalytic activity">
    <reaction evidence="4 6">
        <text>O-phospho-L-seryl-[protein] + H2O = L-seryl-[protein] + phosphate</text>
        <dbReference type="Rhea" id="RHEA:20629"/>
        <dbReference type="Rhea" id="RHEA-COMP:9863"/>
        <dbReference type="Rhea" id="RHEA-COMP:11604"/>
        <dbReference type="ChEBI" id="CHEBI:15377"/>
        <dbReference type="ChEBI" id="CHEBI:29999"/>
        <dbReference type="ChEBI" id="CHEBI:43474"/>
        <dbReference type="ChEBI" id="CHEBI:83421"/>
        <dbReference type="EC" id="3.1.3.16"/>
    </reaction>
</comment>
<dbReference type="AlphaFoldDB" id="A0A3N4IKT8"/>
<proteinExistence type="predicted"/>